<reference evidence="1 2" key="1">
    <citation type="submission" date="2018-06" db="EMBL/GenBank/DDBJ databases">
        <title>WGS assembly of Brassica rapa FPsc.</title>
        <authorList>
            <person name="Bowman J."/>
            <person name="Kohchi T."/>
            <person name="Yamato K."/>
            <person name="Jenkins J."/>
            <person name="Shu S."/>
            <person name="Ishizaki K."/>
            <person name="Yamaoka S."/>
            <person name="Nishihama R."/>
            <person name="Nakamura Y."/>
            <person name="Berger F."/>
            <person name="Adam C."/>
            <person name="Aki S."/>
            <person name="Althoff F."/>
            <person name="Araki T."/>
            <person name="Arteaga-Vazquez M."/>
            <person name="Balasubrmanian S."/>
            <person name="Bauer D."/>
            <person name="Boehm C."/>
            <person name="Briginshaw L."/>
            <person name="Caballero-Perez J."/>
            <person name="Catarino B."/>
            <person name="Chen F."/>
            <person name="Chiyoda S."/>
            <person name="Chovatia M."/>
            <person name="Davies K."/>
            <person name="Delmans M."/>
            <person name="Demura T."/>
            <person name="Dierschke T."/>
            <person name="Dolan L."/>
            <person name="Dorantes-Acosta A."/>
            <person name="Eklund D."/>
            <person name="Florent S."/>
            <person name="Flores-Sandoval E."/>
            <person name="Fujiyama A."/>
            <person name="Fukuzawa H."/>
            <person name="Galik B."/>
            <person name="Grimanelli D."/>
            <person name="Grimwood J."/>
            <person name="Grossniklaus U."/>
            <person name="Hamada T."/>
            <person name="Haseloff J."/>
            <person name="Hetherington A."/>
            <person name="Higo A."/>
            <person name="Hirakawa Y."/>
            <person name="Hundley H."/>
            <person name="Ikeda Y."/>
            <person name="Inoue K."/>
            <person name="Inoue S."/>
            <person name="Ishida S."/>
            <person name="Jia Q."/>
            <person name="Kakita M."/>
            <person name="Kanazawa T."/>
            <person name="Kawai Y."/>
            <person name="Kawashima T."/>
            <person name="Kennedy M."/>
            <person name="Kinose K."/>
            <person name="Kinoshita T."/>
            <person name="Kohara Y."/>
            <person name="Koide E."/>
            <person name="Komatsu K."/>
            <person name="Kopischke S."/>
            <person name="Kubo M."/>
            <person name="Kyozuka J."/>
            <person name="Lagercrantz U."/>
            <person name="Lin S."/>
            <person name="Lindquist E."/>
            <person name="Lipzen A."/>
            <person name="Lu C."/>
            <person name="Luna E."/>
            <person name="Martienssen R."/>
            <person name="Minamino N."/>
            <person name="Mizutani M."/>
            <person name="Mizutani M."/>
            <person name="Mochizuki N."/>
            <person name="Monte I."/>
            <person name="Mosher R."/>
            <person name="Nagasaki H."/>
            <person name="Nakagami H."/>
            <person name="Naramoto S."/>
            <person name="Nishitani K."/>
            <person name="Ohtani M."/>
            <person name="Okamoto T."/>
            <person name="Okumura M."/>
            <person name="Phillips J."/>
            <person name="Pollak B."/>
            <person name="Reinders A."/>
            <person name="Roevekamp M."/>
            <person name="Sano R."/>
            <person name="Sawa S."/>
            <person name="Schmid M."/>
            <person name="Shirakawa M."/>
            <person name="Solano R."/>
            <person name="Spunde A."/>
            <person name="Suetsugu N."/>
            <person name="Sugano S."/>
            <person name="Sugiyama A."/>
            <person name="Sun R."/>
            <person name="Suzuki Y."/>
            <person name="Takenaka M."/>
            <person name="Takezawa D."/>
            <person name="Tomogane H."/>
            <person name="Tsuzuki M."/>
            <person name="Ueda T."/>
            <person name="Umeda M."/>
            <person name="Ward J."/>
            <person name="Watanabe Y."/>
            <person name="Yazaki K."/>
            <person name="Yokoyama R."/>
            <person name="Yoshitake Y."/>
            <person name="Yotsui I."/>
            <person name="Zachgo S."/>
            <person name="Schmutz J."/>
        </authorList>
    </citation>
    <scope>NUCLEOTIDE SEQUENCE [LARGE SCALE GENOMIC DNA]</scope>
    <source>
        <strain evidence="2">cv. B-3</strain>
    </source>
</reference>
<evidence type="ECO:0000313" key="1">
    <source>
        <dbReference type="EMBL" id="RID62938.1"/>
    </source>
</evidence>
<dbReference type="Proteomes" id="UP000264353">
    <property type="component" value="Chromosome A5"/>
</dbReference>
<name>A0A397ZDB0_BRACM</name>
<proteinExistence type="predicted"/>
<accession>A0A397ZDB0</accession>
<protein>
    <submittedName>
        <fullName evidence="1">Uncharacterized protein</fullName>
    </submittedName>
</protein>
<gene>
    <name evidence="1" type="ORF">BRARA_E01975</name>
</gene>
<sequence>MSLCKPNFKIRSQCRSLFMSLSRVFIDNDVPPTIEYLFWLAQNQDVAAIVNASEVKHEPAQPF</sequence>
<dbReference type="AlphaFoldDB" id="A0A397ZDB0"/>
<evidence type="ECO:0000313" key="2">
    <source>
        <dbReference type="Proteomes" id="UP000264353"/>
    </source>
</evidence>
<organism evidence="1 2">
    <name type="scientific">Brassica campestris</name>
    <name type="common">Field mustard</name>
    <dbReference type="NCBI Taxonomy" id="3711"/>
    <lineage>
        <taxon>Eukaryota</taxon>
        <taxon>Viridiplantae</taxon>
        <taxon>Streptophyta</taxon>
        <taxon>Embryophyta</taxon>
        <taxon>Tracheophyta</taxon>
        <taxon>Spermatophyta</taxon>
        <taxon>Magnoliopsida</taxon>
        <taxon>eudicotyledons</taxon>
        <taxon>Gunneridae</taxon>
        <taxon>Pentapetalae</taxon>
        <taxon>rosids</taxon>
        <taxon>malvids</taxon>
        <taxon>Brassicales</taxon>
        <taxon>Brassicaceae</taxon>
        <taxon>Brassiceae</taxon>
        <taxon>Brassica</taxon>
    </lineage>
</organism>
<dbReference type="EMBL" id="CM010632">
    <property type="protein sequence ID" value="RID62938.1"/>
    <property type="molecule type" value="Genomic_DNA"/>
</dbReference>